<feature type="domain" description="ABC transporter" evidence="10">
    <location>
        <begin position="338"/>
        <end position="571"/>
    </location>
</feature>
<feature type="transmembrane region" description="Helical" evidence="9">
    <location>
        <begin position="280"/>
        <end position="301"/>
    </location>
</feature>
<feature type="transmembrane region" description="Helical" evidence="9">
    <location>
        <begin position="57"/>
        <end position="77"/>
    </location>
</feature>
<evidence type="ECO:0000256" key="8">
    <source>
        <dbReference type="ARBA" id="ARBA00023136"/>
    </source>
</evidence>
<keyword evidence="2" id="KW-0813">Transport</keyword>
<feature type="transmembrane region" description="Helical" evidence="9">
    <location>
        <begin position="135"/>
        <end position="156"/>
    </location>
</feature>
<gene>
    <name evidence="12" type="ORF">I8U20_03980</name>
</gene>
<keyword evidence="5" id="KW-0547">Nucleotide-binding</keyword>
<dbReference type="FunFam" id="3.40.50.300:FF:000221">
    <property type="entry name" value="Multidrug ABC transporter ATP-binding protein"/>
    <property type="match status" value="1"/>
</dbReference>
<dbReference type="GO" id="GO:0005524">
    <property type="term" value="F:ATP binding"/>
    <property type="evidence" value="ECO:0007669"/>
    <property type="project" value="UniProtKB-KW"/>
</dbReference>
<dbReference type="InterPro" id="IPR039421">
    <property type="entry name" value="Type_1_exporter"/>
</dbReference>
<protein>
    <submittedName>
        <fullName evidence="12">ATP-binding cassette domain-containing protein</fullName>
    </submittedName>
</protein>
<reference evidence="12 13" key="1">
    <citation type="submission" date="2020-12" db="EMBL/GenBank/DDBJ databases">
        <title>WGS of Thermoactinomyces spp.</title>
        <authorList>
            <person name="Cheng K."/>
        </authorList>
    </citation>
    <scope>NUCLEOTIDE SEQUENCE [LARGE SCALE GENOMIC DNA]</scope>
    <source>
        <strain evidence="13">CICC 10671\DSM 43846</strain>
    </source>
</reference>
<dbReference type="CDD" id="cd18541">
    <property type="entry name" value="ABC_6TM_TmrB_like"/>
    <property type="match status" value="1"/>
</dbReference>
<keyword evidence="4 9" id="KW-0812">Transmembrane</keyword>
<evidence type="ECO:0000256" key="4">
    <source>
        <dbReference type="ARBA" id="ARBA00022692"/>
    </source>
</evidence>
<dbReference type="PROSITE" id="PS50893">
    <property type="entry name" value="ABC_TRANSPORTER_2"/>
    <property type="match status" value="1"/>
</dbReference>
<dbReference type="PANTHER" id="PTHR43394">
    <property type="entry name" value="ATP-DEPENDENT PERMEASE MDL1, MITOCHONDRIAL"/>
    <property type="match status" value="1"/>
</dbReference>
<dbReference type="InterPro" id="IPR003439">
    <property type="entry name" value="ABC_transporter-like_ATP-bd"/>
</dbReference>
<dbReference type="GO" id="GO:0016887">
    <property type="term" value="F:ATP hydrolysis activity"/>
    <property type="evidence" value="ECO:0007669"/>
    <property type="project" value="InterPro"/>
</dbReference>
<dbReference type="SUPFAM" id="SSF90123">
    <property type="entry name" value="ABC transporter transmembrane region"/>
    <property type="match status" value="1"/>
</dbReference>
<dbReference type="InterPro" id="IPR027417">
    <property type="entry name" value="P-loop_NTPase"/>
</dbReference>
<feature type="transmembrane region" description="Helical" evidence="9">
    <location>
        <begin position="162"/>
        <end position="179"/>
    </location>
</feature>
<evidence type="ECO:0000256" key="7">
    <source>
        <dbReference type="ARBA" id="ARBA00022989"/>
    </source>
</evidence>
<dbReference type="InterPro" id="IPR003593">
    <property type="entry name" value="AAA+_ATPase"/>
</dbReference>
<dbReference type="InterPro" id="IPR036640">
    <property type="entry name" value="ABC1_TM_sf"/>
</dbReference>
<evidence type="ECO:0000256" key="2">
    <source>
        <dbReference type="ARBA" id="ARBA00022448"/>
    </source>
</evidence>
<keyword evidence="8 9" id="KW-0472">Membrane</keyword>
<evidence type="ECO:0000256" key="1">
    <source>
        <dbReference type="ARBA" id="ARBA00004651"/>
    </source>
</evidence>
<dbReference type="InterPro" id="IPR017871">
    <property type="entry name" value="ABC_transporter-like_CS"/>
</dbReference>
<evidence type="ECO:0000256" key="9">
    <source>
        <dbReference type="SAM" id="Phobius"/>
    </source>
</evidence>
<evidence type="ECO:0000256" key="5">
    <source>
        <dbReference type="ARBA" id="ARBA00022741"/>
    </source>
</evidence>
<dbReference type="FunFam" id="1.20.1560.10:FF:000011">
    <property type="entry name" value="Multidrug ABC transporter ATP-binding protein"/>
    <property type="match status" value="1"/>
</dbReference>
<dbReference type="SMART" id="SM00382">
    <property type="entry name" value="AAA"/>
    <property type="match status" value="1"/>
</dbReference>
<dbReference type="Pfam" id="PF00664">
    <property type="entry name" value="ABC_membrane"/>
    <property type="match status" value="1"/>
</dbReference>
<dbReference type="RefSeq" id="WP_181731732.1">
    <property type="nucleotide sequence ID" value="NZ_JACEIR010000003.1"/>
</dbReference>
<accession>A0A8I1A872</accession>
<organism evidence="12 13">
    <name type="scientific">Thermoactinomyces intermedius</name>
    <dbReference type="NCBI Taxonomy" id="2024"/>
    <lineage>
        <taxon>Bacteria</taxon>
        <taxon>Bacillati</taxon>
        <taxon>Bacillota</taxon>
        <taxon>Bacilli</taxon>
        <taxon>Bacillales</taxon>
        <taxon>Thermoactinomycetaceae</taxon>
        <taxon>Thermoactinomyces</taxon>
    </lineage>
</organism>
<dbReference type="Gene3D" id="3.40.50.300">
    <property type="entry name" value="P-loop containing nucleotide triphosphate hydrolases"/>
    <property type="match status" value="1"/>
</dbReference>
<evidence type="ECO:0000256" key="6">
    <source>
        <dbReference type="ARBA" id="ARBA00022840"/>
    </source>
</evidence>
<evidence type="ECO:0000259" key="10">
    <source>
        <dbReference type="PROSITE" id="PS50893"/>
    </source>
</evidence>
<dbReference type="Pfam" id="PF00005">
    <property type="entry name" value="ABC_tran"/>
    <property type="match status" value="1"/>
</dbReference>
<name>A0A8I1A872_THEIN</name>
<feature type="domain" description="ABC transmembrane type-1" evidence="11">
    <location>
        <begin position="19"/>
        <end position="303"/>
    </location>
</feature>
<evidence type="ECO:0000256" key="3">
    <source>
        <dbReference type="ARBA" id="ARBA00022475"/>
    </source>
</evidence>
<feature type="transmembrane region" description="Helical" evidence="9">
    <location>
        <begin position="18"/>
        <end position="37"/>
    </location>
</feature>
<keyword evidence="7 9" id="KW-1133">Transmembrane helix</keyword>
<keyword evidence="13" id="KW-1185">Reference proteome</keyword>
<dbReference type="InterPro" id="IPR011527">
    <property type="entry name" value="ABC1_TM_dom"/>
</dbReference>
<dbReference type="GO" id="GO:0015421">
    <property type="term" value="F:ABC-type oligopeptide transporter activity"/>
    <property type="evidence" value="ECO:0007669"/>
    <property type="project" value="TreeGrafter"/>
</dbReference>
<dbReference type="AlphaFoldDB" id="A0A8I1A872"/>
<feature type="transmembrane region" description="Helical" evidence="9">
    <location>
        <begin position="248"/>
        <end position="268"/>
    </location>
</feature>
<dbReference type="Proteomes" id="UP000633619">
    <property type="component" value="Unassembled WGS sequence"/>
</dbReference>
<sequence length="577" mass="65079">MDRYQYLRWFFQREKKSYLLGIIALLLIALIQLFPPYAVKEVVDLMASRTLTARDLWFWTGLCLLAALIRYVLGYVWRIALYGAANRLGKWLRNQIFVHYTRMSPSFFHRWRTGDLMAHATNDIQAIVATAGDGVLTLVDSLITGGLVVLTMFFFIDESLTAVALLPMPVIAWVTRKFGKMMNRRFRKAQEAFSRMNGKVQENISGVRMVKAFGMEEAEKEAFSRITGEVADKNIAVARVHALFDPTIMLSAGFSFLFSISYGSYLVAGGTLTIGQLTQFTIYLGQLVWPMLAFGFLINLVERGRASYDRVIKLLEEESDVKDGPDPGREIPDGDIIIRVNRFHYPGQKMPALKDIHLSIGRGETIGITGKTGSGKTTLIRLLLREFDVTDGEIRFGSFPVDRVSPASLRRKMGYVPQEHILFTGSVYENIAFAKPDAKPEEVEKAAKIASVHQDVLNFPDGYETIVGERGVALSGGQKQRISLARALIIDPDVLILDDALSAVDARTEYNILKQLAENRKNKTTLIIAHRISAIESADWIIVLDQGQIAEQGDHASLMRKNGWYRHMYERQQLELW</sequence>
<dbReference type="Gene3D" id="1.20.1560.10">
    <property type="entry name" value="ABC transporter type 1, transmembrane domain"/>
    <property type="match status" value="1"/>
</dbReference>
<dbReference type="GO" id="GO:0005886">
    <property type="term" value="C:plasma membrane"/>
    <property type="evidence" value="ECO:0007669"/>
    <property type="project" value="UniProtKB-SubCell"/>
</dbReference>
<evidence type="ECO:0000259" key="11">
    <source>
        <dbReference type="PROSITE" id="PS50929"/>
    </source>
</evidence>
<dbReference type="SUPFAM" id="SSF52540">
    <property type="entry name" value="P-loop containing nucleoside triphosphate hydrolases"/>
    <property type="match status" value="1"/>
</dbReference>
<comment type="caution">
    <text evidence="12">The sequence shown here is derived from an EMBL/GenBank/DDBJ whole genome shotgun (WGS) entry which is preliminary data.</text>
</comment>
<proteinExistence type="predicted"/>
<dbReference type="PANTHER" id="PTHR43394:SF1">
    <property type="entry name" value="ATP-BINDING CASSETTE SUB-FAMILY B MEMBER 10, MITOCHONDRIAL"/>
    <property type="match status" value="1"/>
</dbReference>
<dbReference type="EMBL" id="JAECVW010000002">
    <property type="protein sequence ID" value="MBH8594486.1"/>
    <property type="molecule type" value="Genomic_DNA"/>
</dbReference>
<keyword evidence="6 12" id="KW-0067">ATP-binding</keyword>
<dbReference type="PROSITE" id="PS00211">
    <property type="entry name" value="ABC_TRANSPORTER_1"/>
    <property type="match status" value="1"/>
</dbReference>
<dbReference type="PROSITE" id="PS50929">
    <property type="entry name" value="ABC_TM1F"/>
    <property type="match status" value="1"/>
</dbReference>
<evidence type="ECO:0000313" key="12">
    <source>
        <dbReference type="EMBL" id="MBH8594486.1"/>
    </source>
</evidence>
<comment type="subcellular location">
    <subcellularLocation>
        <location evidence="1">Cell membrane</location>
        <topology evidence="1">Multi-pass membrane protein</topology>
    </subcellularLocation>
</comment>
<evidence type="ECO:0000313" key="13">
    <source>
        <dbReference type="Proteomes" id="UP000633619"/>
    </source>
</evidence>
<keyword evidence="3" id="KW-1003">Cell membrane</keyword>